<protein>
    <submittedName>
        <fullName evidence="1">Uncharacterized protein</fullName>
    </submittedName>
</protein>
<evidence type="ECO:0000313" key="2">
    <source>
        <dbReference type="Proteomes" id="UP000297459"/>
    </source>
</evidence>
<comment type="caution">
    <text evidence="1">The sequence shown here is derived from an EMBL/GenBank/DDBJ whole genome shotgun (WGS) entry which is preliminary data.</text>
</comment>
<dbReference type="AlphaFoldDB" id="A0A4Z1B5F2"/>
<reference evidence="1 2" key="1">
    <citation type="submission" date="2019-04" db="EMBL/GenBank/DDBJ databases">
        <title>Genomic characterization of Staphylococcus petrasii strains.</title>
        <authorList>
            <person name="Vrbovska V."/>
            <person name="Kovarovic V."/>
            <person name="Maslanova I."/>
            <person name="Indrakova A."/>
            <person name="Petras P."/>
            <person name="Sedo O."/>
            <person name="Svec P."/>
            <person name="Fisarova L."/>
            <person name="Sedlacek I."/>
            <person name="Doskar J."/>
            <person name="Pantucek R."/>
        </authorList>
    </citation>
    <scope>NUCLEOTIDE SEQUENCE [LARGE SCALE GENOMIC DNA]</scope>
    <source>
        <strain evidence="1 2">CCM 8529</strain>
    </source>
</reference>
<evidence type="ECO:0000313" key="1">
    <source>
        <dbReference type="EMBL" id="TGN29033.1"/>
    </source>
</evidence>
<name>A0A4Z1B5F2_9STAP</name>
<proteinExistence type="predicted"/>
<keyword evidence="2" id="KW-1185">Reference proteome</keyword>
<dbReference type="RefSeq" id="WP_126567113.1">
    <property type="nucleotide sequence ID" value="NZ_BMCY01000001.1"/>
</dbReference>
<accession>A0A4Z1B5F2</accession>
<organism evidence="1 2">
    <name type="scientific">Staphylococcus pragensis</name>
    <dbReference type="NCBI Taxonomy" id="1611836"/>
    <lineage>
        <taxon>Bacteria</taxon>
        <taxon>Bacillati</taxon>
        <taxon>Bacillota</taxon>
        <taxon>Bacilli</taxon>
        <taxon>Bacillales</taxon>
        <taxon>Staphylococcaceae</taxon>
        <taxon>Staphylococcus</taxon>
    </lineage>
</organism>
<sequence length="541" mass="64646">MDYRKSMEANDQYIKDTYEDTAIFYKTECDFYYNYNDFGQSIYSSFYLGLNELFIVNLTNHLTLHIPFSRIKEVSFDGEERDRCLRLHFTNNDEVVTHFLIFKTLNEAKEIQDILENGSQYAGTIETSINSEGNHRLELHPFNSRSMEKEINGKKVMHLDGLALNHPNAYKHTQEEIAPLYENRAILKIILKPSKSKNFQKVIALLQQLTSFRDNDGQFSIEVCDDMEYLEHKLIIEEIINLIKNWKDKEVYIEGKLVTKILTEFKTFQHNMNNKIKWFLNYSHNQKIDFSINENVDAYITYYPMNYNTIFFAFRENFKTVPFMCSCTQTAIAKLIDKKEDIRKYIHPVVNAHLENQEITMSDINFKDNICFRCNQTTPRYTFDKFGSRFREKYGWYFKQIEIEEDLKNNYYFKQSENILRQEYGVAKIGEKWTSETTMFKIIEDIFHKYQCKRHFRPDWLQGLEIDIYIPQLKLGFEYNGIQHYEAVEHWGGEAQLLKQQRYDQIKQDLCEENDVKLITIKYDEPLSKEYILTKLPSAYL</sequence>
<dbReference type="EMBL" id="SRPJ01000001">
    <property type="protein sequence ID" value="TGN29033.1"/>
    <property type="molecule type" value="Genomic_DNA"/>
</dbReference>
<dbReference type="Gene3D" id="3.40.960.10">
    <property type="entry name" value="VSR Endonuclease"/>
    <property type="match status" value="1"/>
</dbReference>
<gene>
    <name evidence="1" type="ORF">E2558_05145</name>
</gene>
<dbReference type="Proteomes" id="UP000297459">
    <property type="component" value="Unassembled WGS sequence"/>
</dbReference>